<feature type="domain" description="HTH cro/C1-type" evidence="1">
    <location>
        <begin position="8"/>
        <end position="39"/>
    </location>
</feature>
<evidence type="ECO:0000259" key="1">
    <source>
        <dbReference type="PROSITE" id="PS50943"/>
    </source>
</evidence>
<protein>
    <submittedName>
        <fullName evidence="2">Helix-turn-helix domain protein</fullName>
    </submittedName>
</protein>
<dbReference type="AlphaFoldDB" id="A0A564TPX5"/>
<organism evidence="2 3">
    <name type="scientific">Dorea formicigenerans</name>
    <dbReference type="NCBI Taxonomy" id="39486"/>
    <lineage>
        <taxon>Bacteria</taxon>
        <taxon>Bacillati</taxon>
        <taxon>Bacillota</taxon>
        <taxon>Clostridia</taxon>
        <taxon>Lachnospirales</taxon>
        <taxon>Lachnospiraceae</taxon>
        <taxon>Dorea</taxon>
    </lineage>
</organism>
<sequence>MVEFGEQLRRAREGKGMTQQSLAEQLYVTRQSVSRWECGVSQTKGY</sequence>
<evidence type="ECO:0000313" key="3">
    <source>
        <dbReference type="Proteomes" id="UP000358366"/>
    </source>
</evidence>
<dbReference type="SUPFAM" id="SSF47413">
    <property type="entry name" value="lambda repressor-like DNA-binding domains"/>
    <property type="match status" value="1"/>
</dbReference>
<proteinExistence type="predicted"/>
<dbReference type="GO" id="GO:0003677">
    <property type="term" value="F:DNA binding"/>
    <property type="evidence" value="ECO:0007669"/>
    <property type="project" value="InterPro"/>
</dbReference>
<evidence type="ECO:0000313" key="2">
    <source>
        <dbReference type="EMBL" id="VUX09307.1"/>
    </source>
</evidence>
<dbReference type="RefSeq" id="WP_005341198.1">
    <property type="nucleotide sequence ID" value="NZ_CABHNI010000030.1"/>
</dbReference>
<reference evidence="2 3" key="1">
    <citation type="submission" date="2019-07" db="EMBL/GenBank/DDBJ databases">
        <authorList>
            <person name="Hibberd C M."/>
            <person name="Gehrig L. J."/>
            <person name="Chang H.-W."/>
            <person name="Venkatesh S."/>
        </authorList>
    </citation>
    <scope>NUCLEOTIDE SEQUENCE [LARGE SCALE GENOMIC DNA]</scope>
    <source>
        <strain evidence="2">Dorea_formicigenerans_SSTS_Bg7063</strain>
    </source>
</reference>
<dbReference type="InterPro" id="IPR010982">
    <property type="entry name" value="Lambda_DNA-bd_dom_sf"/>
</dbReference>
<dbReference type="Pfam" id="PF01381">
    <property type="entry name" value="HTH_3"/>
    <property type="match status" value="1"/>
</dbReference>
<gene>
    <name evidence="2" type="ORF">DFSSTS7063_01695</name>
</gene>
<dbReference type="Gene3D" id="1.10.260.40">
    <property type="entry name" value="lambda repressor-like DNA-binding domains"/>
    <property type="match status" value="1"/>
</dbReference>
<dbReference type="EMBL" id="CABHNI010000030">
    <property type="protein sequence ID" value="VUX09307.1"/>
    <property type="molecule type" value="Genomic_DNA"/>
</dbReference>
<dbReference type="InterPro" id="IPR001387">
    <property type="entry name" value="Cro/C1-type_HTH"/>
</dbReference>
<dbReference type="CDD" id="cd00093">
    <property type="entry name" value="HTH_XRE"/>
    <property type="match status" value="1"/>
</dbReference>
<dbReference type="PROSITE" id="PS50943">
    <property type="entry name" value="HTH_CROC1"/>
    <property type="match status" value="1"/>
</dbReference>
<name>A0A564TPX5_9FIRM</name>
<accession>A0A564TPX5</accession>
<dbReference type="Proteomes" id="UP000358366">
    <property type="component" value="Unassembled WGS sequence"/>
</dbReference>